<sequence length="285" mass="30285">MGGEGRRSLPKGDAYESLASTLSTVGAERKARRRGTCRSCHLAYSARWVLNDRHDVIGLVARVASHVRQCGFRTVSVTSSGLSLVSPRTFGMVGAERKMSGNSERKSQSPPSTHAFSGEDLESDRVDQAWGTDGKSTESEGMVEGLIVEKSSAGEEEQSISFGAEAYREMKRNYTGLEAVANRVLGITQALEVSSSGRGEASGSGTLVVASGGVNVPMGVQPLLGEWPGADHRSQWFGRELWDVGKLLAFLTLLGEDALVNLPEDVVAFVLGQAPKVGEAEASLV</sequence>
<protein>
    <submittedName>
        <fullName evidence="2">Uncharacterized protein</fullName>
    </submittedName>
</protein>
<dbReference type="Proteomes" id="UP000327085">
    <property type="component" value="Unassembled WGS sequence"/>
</dbReference>
<organism evidence="2 3">
    <name type="scientific">Prunus dulcis</name>
    <name type="common">Almond</name>
    <name type="synonym">Amygdalus dulcis</name>
    <dbReference type="NCBI Taxonomy" id="3755"/>
    <lineage>
        <taxon>Eukaryota</taxon>
        <taxon>Viridiplantae</taxon>
        <taxon>Streptophyta</taxon>
        <taxon>Embryophyta</taxon>
        <taxon>Tracheophyta</taxon>
        <taxon>Spermatophyta</taxon>
        <taxon>Magnoliopsida</taxon>
        <taxon>eudicotyledons</taxon>
        <taxon>Gunneridae</taxon>
        <taxon>Pentapetalae</taxon>
        <taxon>rosids</taxon>
        <taxon>fabids</taxon>
        <taxon>Rosales</taxon>
        <taxon>Rosaceae</taxon>
        <taxon>Amygdaloideae</taxon>
        <taxon>Amygdaleae</taxon>
        <taxon>Prunus</taxon>
    </lineage>
</organism>
<proteinExistence type="predicted"/>
<dbReference type="InParanoid" id="A0A5E4GI93"/>
<accession>A0A5E4GI93</accession>
<evidence type="ECO:0000313" key="3">
    <source>
        <dbReference type="Proteomes" id="UP000327085"/>
    </source>
</evidence>
<reference evidence="3" key="1">
    <citation type="journal article" date="2020" name="Plant J.">
        <title>Transposons played a major role in the diversification between the closely related almond and peach genomes: results from the almond genome sequence.</title>
        <authorList>
            <person name="Alioto T."/>
            <person name="Alexiou K.G."/>
            <person name="Bardil A."/>
            <person name="Barteri F."/>
            <person name="Castanera R."/>
            <person name="Cruz F."/>
            <person name="Dhingra A."/>
            <person name="Duval H."/>
            <person name="Fernandez I Marti A."/>
            <person name="Frias L."/>
            <person name="Galan B."/>
            <person name="Garcia J.L."/>
            <person name="Howad W."/>
            <person name="Gomez-Garrido J."/>
            <person name="Gut M."/>
            <person name="Julca I."/>
            <person name="Morata J."/>
            <person name="Puigdomenech P."/>
            <person name="Ribeca P."/>
            <person name="Rubio Cabetas M.J."/>
            <person name="Vlasova A."/>
            <person name="Wirthensohn M."/>
            <person name="Garcia-Mas J."/>
            <person name="Gabaldon T."/>
            <person name="Casacuberta J.M."/>
            <person name="Arus P."/>
        </authorList>
    </citation>
    <scope>NUCLEOTIDE SEQUENCE [LARGE SCALE GENOMIC DNA]</scope>
    <source>
        <strain evidence="3">cv. Texas</strain>
    </source>
</reference>
<feature type="region of interest" description="Disordered" evidence="1">
    <location>
        <begin position="95"/>
        <end position="139"/>
    </location>
</feature>
<gene>
    <name evidence="2" type="ORF">ALMOND_2B019209</name>
</gene>
<name>A0A5E4GI93_PRUDU</name>
<dbReference type="Gramene" id="VVA39514">
    <property type="protein sequence ID" value="VVA39514"/>
    <property type="gene ID" value="Prudul26B019209"/>
</dbReference>
<evidence type="ECO:0000313" key="2">
    <source>
        <dbReference type="EMBL" id="VVA39514.1"/>
    </source>
</evidence>
<evidence type="ECO:0000256" key="1">
    <source>
        <dbReference type="SAM" id="MobiDB-lite"/>
    </source>
</evidence>
<feature type="compositionally biased region" description="Basic and acidic residues" evidence="1">
    <location>
        <begin position="95"/>
        <end position="107"/>
    </location>
</feature>
<dbReference type="EMBL" id="CABIKO010000804">
    <property type="protein sequence ID" value="VVA39514.1"/>
    <property type="molecule type" value="Genomic_DNA"/>
</dbReference>
<dbReference type="AlphaFoldDB" id="A0A5E4GI93"/>